<proteinExistence type="predicted"/>
<accession>A0A378TJ52</accession>
<keyword evidence="2" id="KW-1185">Reference proteome</keyword>
<sequence>MNGALRSPGGGIAVRTTERGLPVGLTIHERELGRPAAELAAEIFLLCQLSAQRLQVSRRQDLVAHGVSPEVIQGLDLATAADLERTEAGLTEFDGDEDDDWSGPL</sequence>
<dbReference type="EMBL" id="UGQT01000001">
    <property type="protein sequence ID" value="STZ60831.1"/>
    <property type="molecule type" value="Genomic_DNA"/>
</dbReference>
<name>A0A378TJ52_9MYCO</name>
<evidence type="ECO:0000313" key="1">
    <source>
        <dbReference type="EMBL" id="STZ60831.1"/>
    </source>
</evidence>
<reference evidence="1 2" key="1">
    <citation type="submission" date="2018-06" db="EMBL/GenBank/DDBJ databases">
        <authorList>
            <consortium name="Pathogen Informatics"/>
            <person name="Doyle S."/>
        </authorList>
    </citation>
    <scope>NUCLEOTIDE SEQUENCE [LARGE SCALE GENOMIC DNA]</scope>
    <source>
        <strain evidence="1 2">NCTC10821</strain>
    </source>
</reference>
<dbReference type="RefSeq" id="WP_115279902.1">
    <property type="nucleotide sequence ID" value="NZ_AP022600.1"/>
</dbReference>
<dbReference type="OrthoDB" id="4775251at2"/>
<organism evidence="1 2">
    <name type="scientific">Mycolicibacterium tokaiense</name>
    <dbReference type="NCBI Taxonomy" id="39695"/>
    <lineage>
        <taxon>Bacteria</taxon>
        <taxon>Bacillati</taxon>
        <taxon>Actinomycetota</taxon>
        <taxon>Actinomycetes</taxon>
        <taxon>Mycobacteriales</taxon>
        <taxon>Mycobacteriaceae</taxon>
        <taxon>Mycolicibacterium</taxon>
    </lineage>
</organism>
<gene>
    <name evidence="1" type="ORF">NCTC10821_04375</name>
</gene>
<evidence type="ECO:0000313" key="2">
    <source>
        <dbReference type="Proteomes" id="UP000254978"/>
    </source>
</evidence>
<dbReference type="Proteomes" id="UP000254978">
    <property type="component" value="Unassembled WGS sequence"/>
</dbReference>
<dbReference type="AlphaFoldDB" id="A0A378TJ52"/>
<protein>
    <submittedName>
        <fullName evidence="1">Uncharacterized protein</fullName>
    </submittedName>
</protein>